<dbReference type="PRINTS" id="PR00453">
    <property type="entry name" value="VWFADOMAIN"/>
</dbReference>
<feature type="non-terminal residue" evidence="2">
    <location>
        <position position="1"/>
    </location>
</feature>
<dbReference type="PROSITE" id="PS50234">
    <property type="entry name" value="VWFA"/>
    <property type="match status" value="2"/>
</dbReference>
<reference evidence="2" key="1">
    <citation type="journal article" date="2023" name="PLoS Negl. Trop. Dis.">
        <title>A genome sequence for Biomphalaria pfeifferi, the major vector snail for the human-infecting parasite Schistosoma mansoni.</title>
        <authorList>
            <person name="Bu L."/>
            <person name="Lu L."/>
            <person name="Laidemitt M.R."/>
            <person name="Zhang S.M."/>
            <person name="Mutuku M."/>
            <person name="Mkoji G."/>
            <person name="Steinauer M."/>
            <person name="Loker E.S."/>
        </authorList>
    </citation>
    <scope>NUCLEOTIDE SEQUENCE</scope>
    <source>
        <strain evidence="2">KasaAsao</strain>
    </source>
</reference>
<dbReference type="PANTHER" id="PTHR24020:SF20">
    <property type="entry name" value="PH DOMAIN-CONTAINING PROTEIN"/>
    <property type="match status" value="1"/>
</dbReference>
<proteinExistence type="predicted"/>
<dbReference type="SMART" id="SM00327">
    <property type="entry name" value="VWA"/>
    <property type="match status" value="2"/>
</dbReference>
<evidence type="ECO:0000313" key="3">
    <source>
        <dbReference type="Proteomes" id="UP001233172"/>
    </source>
</evidence>
<sequence length="518" mass="54936">TGLQKKPNKMRILKCIVLVTLLAQSNGFFINTLGNVAKSIVDTAGKVIGTAGKTAENLVETSVNTVGNVINTGVKTAGNVVETVVHTGVDVFCAVVGVLVPCREVSGGSGYSAPLPIRCNALADIVFVVDASSSVGSVNFKKVLSLVANMVASFTFGASNVRFGLVVYSTEAQIWFNLDEYNVVYEVQKNILETPYDGGNTYTDRALNLISDTYMFENHAGGREDAPGIVVLITDGQSNNPTATLSAAKRLKDHDVTIFSVGITSSIKESELHGVASRAENVFKATDFDALAGILGLIVDKTCVASRGTKEVIQVSTPKTTAQPALIAPACKTVADILYVIDSSGSIGPVNYNKLLQFTVDLTQNFKIGTADVLFAGVVFSHTAKKMFDLKDNPTQDSLKKALLNTQYMNSTTHTDLALDLVANQTMFSTASGGRSNARKIVIVLTDGLSSSPEKTQVSAARLKSRGIIIVSVGIGQAEDAELKGMASTADDVFKIASFDALSQIKQQVIQRACLKSR</sequence>
<dbReference type="PANTHER" id="PTHR24020">
    <property type="entry name" value="COLLAGEN ALPHA"/>
    <property type="match status" value="1"/>
</dbReference>
<dbReference type="EMBL" id="JASAOG010000325">
    <property type="protein sequence ID" value="KAK0040452.1"/>
    <property type="molecule type" value="Genomic_DNA"/>
</dbReference>
<evidence type="ECO:0000259" key="1">
    <source>
        <dbReference type="PROSITE" id="PS50234"/>
    </source>
</evidence>
<accession>A0AAD8AQ71</accession>
<dbReference type="Pfam" id="PF00092">
    <property type="entry name" value="VWA"/>
    <property type="match status" value="2"/>
</dbReference>
<dbReference type="InterPro" id="IPR002035">
    <property type="entry name" value="VWF_A"/>
</dbReference>
<dbReference type="Proteomes" id="UP001233172">
    <property type="component" value="Unassembled WGS sequence"/>
</dbReference>
<reference evidence="2" key="2">
    <citation type="submission" date="2023-04" db="EMBL/GenBank/DDBJ databases">
        <authorList>
            <person name="Bu L."/>
            <person name="Lu L."/>
            <person name="Laidemitt M.R."/>
            <person name="Zhang S.M."/>
            <person name="Mutuku M."/>
            <person name="Mkoji G."/>
            <person name="Steinauer M."/>
            <person name="Loker E.S."/>
        </authorList>
    </citation>
    <scope>NUCLEOTIDE SEQUENCE</scope>
    <source>
        <strain evidence="2">KasaAsao</strain>
        <tissue evidence="2">Whole Snail</tissue>
    </source>
</reference>
<dbReference type="InterPro" id="IPR036465">
    <property type="entry name" value="vWFA_dom_sf"/>
</dbReference>
<comment type="caution">
    <text evidence="2">The sequence shown here is derived from an EMBL/GenBank/DDBJ whole genome shotgun (WGS) entry which is preliminary data.</text>
</comment>
<name>A0AAD8AQ71_BIOPF</name>
<protein>
    <submittedName>
        <fullName evidence="2">Collagen alpha-6(VI) chain</fullName>
    </submittedName>
</protein>
<organism evidence="2 3">
    <name type="scientific">Biomphalaria pfeifferi</name>
    <name type="common">Bloodfluke planorb</name>
    <name type="synonym">Freshwater snail</name>
    <dbReference type="NCBI Taxonomy" id="112525"/>
    <lineage>
        <taxon>Eukaryota</taxon>
        <taxon>Metazoa</taxon>
        <taxon>Spiralia</taxon>
        <taxon>Lophotrochozoa</taxon>
        <taxon>Mollusca</taxon>
        <taxon>Gastropoda</taxon>
        <taxon>Heterobranchia</taxon>
        <taxon>Euthyneura</taxon>
        <taxon>Panpulmonata</taxon>
        <taxon>Hygrophila</taxon>
        <taxon>Lymnaeoidea</taxon>
        <taxon>Planorbidae</taxon>
        <taxon>Biomphalaria</taxon>
    </lineage>
</organism>
<dbReference type="SUPFAM" id="SSF53300">
    <property type="entry name" value="vWA-like"/>
    <property type="match status" value="2"/>
</dbReference>
<feature type="domain" description="VWFA" evidence="1">
    <location>
        <begin position="124"/>
        <end position="298"/>
    </location>
</feature>
<dbReference type="CDD" id="cd01450">
    <property type="entry name" value="vWFA_subfamily_ECM"/>
    <property type="match status" value="1"/>
</dbReference>
<dbReference type="GO" id="GO:0005581">
    <property type="term" value="C:collagen trimer"/>
    <property type="evidence" value="ECO:0007669"/>
    <property type="project" value="UniProtKB-KW"/>
</dbReference>
<dbReference type="AlphaFoldDB" id="A0AAD8AQ71"/>
<gene>
    <name evidence="2" type="ORF">Bpfe_030118</name>
</gene>
<keyword evidence="3" id="KW-1185">Reference proteome</keyword>
<dbReference type="InterPro" id="IPR050525">
    <property type="entry name" value="ECM_Assembly_Org"/>
</dbReference>
<feature type="domain" description="VWFA" evidence="1">
    <location>
        <begin position="336"/>
        <end position="509"/>
    </location>
</feature>
<evidence type="ECO:0000313" key="2">
    <source>
        <dbReference type="EMBL" id="KAK0040452.1"/>
    </source>
</evidence>
<keyword evidence="2" id="KW-0176">Collagen</keyword>
<dbReference type="Gene3D" id="3.40.50.410">
    <property type="entry name" value="von Willebrand factor, type A domain"/>
    <property type="match status" value="2"/>
</dbReference>